<evidence type="ECO:0000313" key="2">
    <source>
        <dbReference type="EMBL" id="KAG0446004.1"/>
    </source>
</evidence>
<feature type="compositionally biased region" description="Polar residues" evidence="1">
    <location>
        <begin position="111"/>
        <end position="123"/>
    </location>
</feature>
<accession>A0A835U1I8</accession>
<evidence type="ECO:0000313" key="4">
    <source>
        <dbReference type="Proteomes" id="UP000636800"/>
    </source>
</evidence>
<proteinExistence type="predicted"/>
<dbReference type="Proteomes" id="UP000636800">
    <property type="component" value="Unassembled WGS sequence"/>
</dbReference>
<dbReference type="AlphaFoldDB" id="A0A835U1I8"/>
<evidence type="ECO:0000313" key="5">
    <source>
        <dbReference type="Proteomes" id="UP000639772"/>
    </source>
</evidence>
<comment type="caution">
    <text evidence="2">The sequence shown here is derived from an EMBL/GenBank/DDBJ whole genome shotgun (WGS) entry which is preliminary data.</text>
</comment>
<reference evidence="4 5" key="1">
    <citation type="journal article" date="2020" name="Nat. Food">
        <title>A phased Vanilla planifolia genome enables genetic improvement of flavour and production.</title>
        <authorList>
            <person name="Hasing T."/>
            <person name="Tang H."/>
            <person name="Brym M."/>
            <person name="Khazi F."/>
            <person name="Huang T."/>
            <person name="Chambers A.H."/>
        </authorList>
    </citation>
    <scope>NUCLEOTIDE SEQUENCE [LARGE SCALE GENOMIC DNA]</scope>
    <source>
        <tissue evidence="2">Leaf</tissue>
    </source>
</reference>
<evidence type="ECO:0000313" key="3">
    <source>
        <dbReference type="EMBL" id="KAG0446013.1"/>
    </source>
</evidence>
<evidence type="ECO:0000256" key="1">
    <source>
        <dbReference type="SAM" id="MobiDB-lite"/>
    </source>
</evidence>
<dbReference type="EMBL" id="JADCNL010000624">
    <property type="protein sequence ID" value="KAG0446013.1"/>
    <property type="molecule type" value="Genomic_DNA"/>
</dbReference>
<organism evidence="2 5">
    <name type="scientific">Vanilla planifolia</name>
    <name type="common">Vanilla</name>
    <dbReference type="NCBI Taxonomy" id="51239"/>
    <lineage>
        <taxon>Eukaryota</taxon>
        <taxon>Viridiplantae</taxon>
        <taxon>Streptophyta</taxon>
        <taxon>Embryophyta</taxon>
        <taxon>Tracheophyta</taxon>
        <taxon>Spermatophyta</taxon>
        <taxon>Magnoliopsida</taxon>
        <taxon>Liliopsida</taxon>
        <taxon>Asparagales</taxon>
        <taxon>Orchidaceae</taxon>
        <taxon>Vanilloideae</taxon>
        <taxon>Vanilleae</taxon>
        <taxon>Vanilla</taxon>
    </lineage>
</organism>
<feature type="region of interest" description="Disordered" evidence="1">
    <location>
        <begin position="104"/>
        <end position="130"/>
    </location>
</feature>
<gene>
    <name evidence="3" type="ORF">HPP92_029039</name>
    <name evidence="2" type="ORF">HPP92_029050</name>
</gene>
<name>A0A835U1I8_VANPL</name>
<keyword evidence="4" id="KW-1185">Reference proteome</keyword>
<dbReference type="EMBL" id="JADCNM010000625">
    <property type="protein sequence ID" value="KAG0446004.1"/>
    <property type="molecule type" value="Genomic_DNA"/>
</dbReference>
<dbReference type="Proteomes" id="UP000639772">
    <property type="component" value="Unassembled WGS sequence"/>
</dbReference>
<protein>
    <submittedName>
        <fullName evidence="2">Uncharacterized protein</fullName>
    </submittedName>
</protein>
<sequence>MAGLCSSPMLPDNHAGAAGTLLCRILLPRRDAPRRDDPFVPVSDFSLFLSPLALNQALSTICPEFPGINQASMRLPAASLAVWYPVLSSQRRLPPRFHGCFAVATGEPPSERNSPLQPRSSFDLTGHRGG</sequence>